<keyword evidence="3" id="KW-1185">Reference proteome</keyword>
<dbReference type="SUPFAM" id="SSF56112">
    <property type="entry name" value="Protein kinase-like (PK-like)"/>
    <property type="match status" value="1"/>
</dbReference>
<evidence type="ECO:0000313" key="3">
    <source>
        <dbReference type="Proteomes" id="UP001162972"/>
    </source>
</evidence>
<comment type="caution">
    <text evidence="2">The sequence shown here is derived from an EMBL/GenBank/DDBJ whole genome shotgun (WGS) entry which is preliminary data.</text>
</comment>
<dbReference type="InterPro" id="IPR000719">
    <property type="entry name" value="Prot_kinase_dom"/>
</dbReference>
<dbReference type="InterPro" id="IPR051564">
    <property type="entry name" value="LRR_receptor-like_kinase"/>
</dbReference>
<dbReference type="AlphaFoldDB" id="A0AAD6JU22"/>
<protein>
    <recommendedName>
        <fullName evidence="1">Protein kinase domain-containing protein</fullName>
    </recommendedName>
</protein>
<evidence type="ECO:0000259" key="1">
    <source>
        <dbReference type="PROSITE" id="PS50011"/>
    </source>
</evidence>
<dbReference type="PANTHER" id="PTHR48055:SF22">
    <property type="entry name" value="LEUCINE-RICH REPEAT RECEPTOR-LIKE SERINE_THREONINE_TYROSINE-PROTEIN KINASE SOBIR1"/>
    <property type="match status" value="1"/>
</dbReference>
<evidence type="ECO:0000313" key="2">
    <source>
        <dbReference type="EMBL" id="KAJ6411230.1"/>
    </source>
</evidence>
<dbReference type="InterPro" id="IPR001245">
    <property type="entry name" value="Ser-Thr/Tyr_kinase_cat_dom"/>
</dbReference>
<dbReference type="EMBL" id="JAPFFJ010000014">
    <property type="protein sequence ID" value="KAJ6411230.1"/>
    <property type="molecule type" value="Genomic_DNA"/>
</dbReference>
<dbReference type="PANTHER" id="PTHR48055">
    <property type="entry name" value="LEUCINE-RICH REPEAT RECEPTOR PROTEIN KINASE EMS1"/>
    <property type="match status" value="1"/>
</dbReference>
<dbReference type="Gene3D" id="1.10.510.10">
    <property type="entry name" value="Transferase(Phosphotransferase) domain 1"/>
    <property type="match status" value="2"/>
</dbReference>
<gene>
    <name evidence="2" type="ORF">OIU84_007902</name>
</gene>
<dbReference type="Proteomes" id="UP001162972">
    <property type="component" value="Chromosome 15Z"/>
</dbReference>
<accession>A0AAD6JU22</accession>
<dbReference type="GO" id="GO:0004672">
    <property type="term" value="F:protein kinase activity"/>
    <property type="evidence" value="ECO:0007669"/>
    <property type="project" value="InterPro"/>
</dbReference>
<dbReference type="GO" id="GO:0016020">
    <property type="term" value="C:membrane"/>
    <property type="evidence" value="ECO:0007669"/>
    <property type="project" value="TreeGrafter"/>
</dbReference>
<dbReference type="InterPro" id="IPR011009">
    <property type="entry name" value="Kinase-like_dom_sf"/>
</dbReference>
<feature type="domain" description="Protein kinase" evidence="1">
    <location>
        <begin position="1"/>
        <end position="197"/>
    </location>
</feature>
<dbReference type="PROSITE" id="PS50011">
    <property type="entry name" value="PROTEIN_KINASE_DOM"/>
    <property type="match status" value="1"/>
</dbReference>
<organism evidence="2 3">
    <name type="scientific">Salix udensis</name>
    <dbReference type="NCBI Taxonomy" id="889485"/>
    <lineage>
        <taxon>Eukaryota</taxon>
        <taxon>Viridiplantae</taxon>
        <taxon>Streptophyta</taxon>
        <taxon>Embryophyta</taxon>
        <taxon>Tracheophyta</taxon>
        <taxon>Spermatophyta</taxon>
        <taxon>Magnoliopsida</taxon>
        <taxon>eudicotyledons</taxon>
        <taxon>Gunneridae</taxon>
        <taxon>Pentapetalae</taxon>
        <taxon>rosids</taxon>
        <taxon>fabids</taxon>
        <taxon>Malpighiales</taxon>
        <taxon>Salicaceae</taxon>
        <taxon>Saliceae</taxon>
        <taxon>Salix</taxon>
    </lineage>
</organism>
<reference evidence="2 3" key="1">
    <citation type="journal article" date="2023" name="Int. J. Mol. Sci.">
        <title>De Novo Assembly and Annotation of 11 Diverse Shrub Willow (Salix) Genomes Reveals Novel Gene Organization in Sex-Linked Regions.</title>
        <authorList>
            <person name="Hyden B."/>
            <person name="Feng K."/>
            <person name="Yates T.B."/>
            <person name="Jawdy S."/>
            <person name="Cereghino C."/>
            <person name="Smart L.B."/>
            <person name="Muchero W."/>
        </authorList>
    </citation>
    <scope>NUCLEOTIDE SEQUENCE [LARGE SCALE GENOMIC DNA]</scope>
    <source>
        <tissue evidence="2">Shoot tip</tissue>
    </source>
</reference>
<dbReference type="GO" id="GO:0005524">
    <property type="term" value="F:ATP binding"/>
    <property type="evidence" value="ECO:0007669"/>
    <property type="project" value="InterPro"/>
</dbReference>
<dbReference type="Pfam" id="PF07714">
    <property type="entry name" value="PK_Tyr_Ser-Thr"/>
    <property type="match status" value="1"/>
</dbReference>
<sequence length="197" mass="22425">MIAVKKIIQSPKDAAELSEEDSKVLNKKMRQIQSEINTVGHIRHRNLLPLLAHVSRPDCHYLVYEFMKNGSLQDVLNDVAEGRRELDCGIHRTRVSSNTEIHRQECDVYSFGVVLGVLVMGKLPSEEFFQSTRELSLVKWMRNIMTSENPSQAVDPKLLGNGVEDQMLLVLKIACFCTMDDPKQRPNNRFTLPSLTC</sequence>
<name>A0AAD6JU22_9ROSI</name>
<proteinExistence type="predicted"/>